<dbReference type="GO" id="GO:0016301">
    <property type="term" value="F:kinase activity"/>
    <property type="evidence" value="ECO:0007669"/>
    <property type="project" value="UniProtKB-KW"/>
</dbReference>
<feature type="domain" description="Cyclic nucleotide-binding" evidence="4">
    <location>
        <begin position="16"/>
        <end position="88"/>
    </location>
</feature>
<dbReference type="InterPro" id="IPR012318">
    <property type="entry name" value="HTH_CRP"/>
</dbReference>
<protein>
    <submittedName>
        <fullName evidence="6">cAMP-binding domain of CRP or a regulatory subunit of cAMP-dependent protein kinases</fullName>
    </submittedName>
</protein>
<dbReference type="Gene3D" id="2.60.120.10">
    <property type="entry name" value="Jelly Rolls"/>
    <property type="match status" value="1"/>
</dbReference>
<keyword evidence="6" id="KW-0418">Kinase</keyword>
<feature type="domain" description="HTH crp-type" evidence="5">
    <location>
        <begin position="157"/>
        <end position="222"/>
    </location>
</feature>
<reference evidence="6 7" key="1">
    <citation type="submission" date="2016-10" db="EMBL/GenBank/DDBJ databases">
        <authorList>
            <person name="de Groot N.N."/>
        </authorList>
    </citation>
    <scope>NUCLEOTIDE SEQUENCE [LARGE SCALE GENOMIC DNA]</scope>
    <source>
        <strain evidence="6 7">DSM 16981</strain>
    </source>
</reference>
<keyword evidence="3" id="KW-0804">Transcription</keyword>
<evidence type="ECO:0000256" key="1">
    <source>
        <dbReference type="ARBA" id="ARBA00023015"/>
    </source>
</evidence>
<accession>A0A1G9ZI03</accession>
<dbReference type="InterPro" id="IPR000595">
    <property type="entry name" value="cNMP-bd_dom"/>
</dbReference>
<organism evidence="6 7">
    <name type="scientific">Megasphaera paucivorans</name>
    <dbReference type="NCBI Taxonomy" id="349095"/>
    <lineage>
        <taxon>Bacteria</taxon>
        <taxon>Bacillati</taxon>
        <taxon>Bacillota</taxon>
        <taxon>Negativicutes</taxon>
        <taxon>Veillonellales</taxon>
        <taxon>Veillonellaceae</taxon>
        <taxon>Megasphaera</taxon>
    </lineage>
</organism>
<proteinExistence type="predicted"/>
<dbReference type="GO" id="GO:0003677">
    <property type="term" value="F:DNA binding"/>
    <property type="evidence" value="ECO:0007669"/>
    <property type="project" value="UniProtKB-KW"/>
</dbReference>
<dbReference type="CDD" id="cd00038">
    <property type="entry name" value="CAP_ED"/>
    <property type="match status" value="1"/>
</dbReference>
<gene>
    <name evidence="6" type="ORF">SAMN05660299_02328</name>
</gene>
<dbReference type="STRING" id="349095.SAMN05660299_02328"/>
<evidence type="ECO:0000256" key="3">
    <source>
        <dbReference type="ARBA" id="ARBA00023163"/>
    </source>
</evidence>
<sequence>MAPCNDGSEKYSDLSLFSGIKMGELAPMLQCLGGRTKLYKRNDFIALSQEEINYVGIVLSGTIHMIHEDTWNDTSILAVIRKGELFGETFACGTDLTSCVSFMAAENTKAMILPFHKVLHSCSQACPFHQQLIENMVTMLADKNAQLMKKLQVTSKKTLRKKILTFLSFQSQRSKNSNFSLSLNRTELADYVCANRTALARELARMKKDGLIDFDHNTFTLL</sequence>
<evidence type="ECO:0000259" key="5">
    <source>
        <dbReference type="PROSITE" id="PS51063"/>
    </source>
</evidence>
<dbReference type="PROSITE" id="PS51063">
    <property type="entry name" value="HTH_CRP_2"/>
    <property type="match status" value="1"/>
</dbReference>
<evidence type="ECO:0000313" key="6">
    <source>
        <dbReference type="EMBL" id="SDN20904.1"/>
    </source>
</evidence>
<evidence type="ECO:0000259" key="4">
    <source>
        <dbReference type="PROSITE" id="PS50042"/>
    </source>
</evidence>
<keyword evidence="2" id="KW-0238">DNA-binding</keyword>
<name>A0A1G9ZI03_9FIRM</name>
<dbReference type="Proteomes" id="UP000199309">
    <property type="component" value="Unassembled WGS sequence"/>
</dbReference>
<keyword evidence="6" id="KW-0808">Transferase</keyword>
<dbReference type="SUPFAM" id="SSF46785">
    <property type="entry name" value="Winged helix' DNA-binding domain"/>
    <property type="match status" value="1"/>
</dbReference>
<dbReference type="PROSITE" id="PS50042">
    <property type="entry name" value="CNMP_BINDING_3"/>
    <property type="match status" value="1"/>
</dbReference>
<dbReference type="Pfam" id="PF00027">
    <property type="entry name" value="cNMP_binding"/>
    <property type="match status" value="1"/>
</dbReference>
<dbReference type="SUPFAM" id="SSF51206">
    <property type="entry name" value="cAMP-binding domain-like"/>
    <property type="match status" value="1"/>
</dbReference>
<dbReference type="AlphaFoldDB" id="A0A1G9ZI03"/>
<evidence type="ECO:0000313" key="7">
    <source>
        <dbReference type="Proteomes" id="UP000199309"/>
    </source>
</evidence>
<dbReference type="InterPro" id="IPR018490">
    <property type="entry name" value="cNMP-bd_dom_sf"/>
</dbReference>
<dbReference type="Pfam" id="PF13545">
    <property type="entry name" value="HTH_Crp_2"/>
    <property type="match status" value="1"/>
</dbReference>
<dbReference type="GO" id="GO:0006355">
    <property type="term" value="P:regulation of DNA-templated transcription"/>
    <property type="evidence" value="ECO:0007669"/>
    <property type="project" value="InterPro"/>
</dbReference>
<evidence type="ECO:0000256" key="2">
    <source>
        <dbReference type="ARBA" id="ARBA00023125"/>
    </source>
</evidence>
<dbReference type="OrthoDB" id="3176638at2"/>
<keyword evidence="7" id="KW-1185">Reference proteome</keyword>
<dbReference type="InterPro" id="IPR036390">
    <property type="entry name" value="WH_DNA-bd_sf"/>
</dbReference>
<dbReference type="InterPro" id="IPR014710">
    <property type="entry name" value="RmlC-like_jellyroll"/>
</dbReference>
<keyword evidence="1" id="KW-0805">Transcription regulation</keyword>
<dbReference type="EMBL" id="FNHQ01000030">
    <property type="protein sequence ID" value="SDN20904.1"/>
    <property type="molecule type" value="Genomic_DNA"/>
</dbReference>